<dbReference type="EMBL" id="FRCP01000010">
    <property type="protein sequence ID" value="SHM44056.1"/>
    <property type="molecule type" value="Genomic_DNA"/>
</dbReference>
<dbReference type="PANTHER" id="PTHR31760:SF0">
    <property type="entry name" value="S-ADENOSYL-L-METHIONINE-DEPENDENT METHYLTRANSFERASES SUPERFAMILY PROTEIN"/>
    <property type="match status" value="1"/>
</dbReference>
<dbReference type="Gene3D" id="3.40.50.150">
    <property type="entry name" value="Vaccinia Virus protein VP39"/>
    <property type="match status" value="1"/>
</dbReference>
<dbReference type="EC" id="2.1.1.-" evidence="6"/>
<keyword evidence="3 6" id="KW-0489">Methyltransferase</keyword>
<dbReference type="OrthoDB" id="9808773at2"/>
<keyword evidence="2 6" id="KW-0698">rRNA processing</keyword>
<feature type="binding site" evidence="6">
    <location>
        <position position="78"/>
    </location>
    <ligand>
        <name>S-adenosyl-L-methionine</name>
        <dbReference type="ChEBI" id="CHEBI:59789"/>
    </ligand>
</feature>
<organism evidence="7 8">
    <name type="scientific">Anaerosporobacter mobilis DSM 15930</name>
    <dbReference type="NCBI Taxonomy" id="1120996"/>
    <lineage>
        <taxon>Bacteria</taxon>
        <taxon>Bacillati</taxon>
        <taxon>Bacillota</taxon>
        <taxon>Clostridia</taxon>
        <taxon>Lachnospirales</taxon>
        <taxon>Lachnospiraceae</taxon>
        <taxon>Anaerosporobacter</taxon>
    </lineage>
</organism>
<dbReference type="InterPro" id="IPR003682">
    <property type="entry name" value="rRNA_ssu_MeTfrase_G"/>
</dbReference>
<proteinExistence type="inferred from homology"/>
<keyword evidence="5 6" id="KW-0949">S-adenosyl-L-methionine</keyword>
<dbReference type="AlphaFoldDB" id="A0A1M7ITE4"/>
<dbReference type="FunFam" id="3.40.50.150:FF:000041">
    <property type="entry name" value="Ribosomal RNA small subunit methyltransferase G"/>
    <property type="match status" value="1"/>
</dbReference>
<evidence type="ECO:0000256" key="5">
    <source>
        <dbReference type="ARBA" id="ARBA00022691"/>
    </source>
</evidence>
<dbReference type="GO" id="GO:0005829">
    <property type="term" value="C:cytosol"/>
    <property type="evidence" value="ECO:0007669"/>
    <property type="project" value="TreeGrafter"/>
</dbReference>
<keyword evidence="1 6" id="KW-0963">Cytoplasm</keyword>
<evidence type="ECO:0000256" key="6">
    <source>
        <dbReference type="HAMAP-Rule" id="MF_00074"/>
    </source>
</evidence>
<evidence type="ECO:0000256" key="1">
    <source>
        <dbReference type="ARBA" id="ARBA00022490"/>
    </source>
</evidence>
<dbReference type="SUPFAM" id="SSF53335">
    <property type="entry name" value="S-adenosyl-L-methionine-dependent methyltransferases"/>
    <property type="match status" value="1"/>
</dbReference>
<gene>
    <name evidence="6" type="primary">rsmG</name>
    <name evidence="7" type="ORF">SAMN02746066_01944</name>
</gene>
<evidence type="ECO:0000313" key="8">
    <source>
        <dbReference type="Proteomes" id="UP000184038"/>
    </source>
</evidence>
<evidence type="ECO:0000256" key="4">
    <source>
        <dbReference type="ARBA" id="ARBA00022679"/>
    </source>
</evidence>
<dbReference type="PANTHER" id="PTHR31760">
    <property type="entry name" value="S-ADENOSYL-L-METHIONINE-DEPENDENT METHYLTRANSFERASES SUPERFAMILY PROTEIN"/>
    <property type="match status" value="1"/>
</dbReference>
<feature type="binding site" evidence="6">
    <location>
        <position position="83"/>
    </location>
    <ligand>
        <name>S-adenosyl-L-methionine</name>
        <dbReference type="ChEBI" id="CHEBI:59789"/>
    </ligand>
</feature>
<sequence>MSREDILVQAARELDISLSEIQVKQFIKYYEILVEWNSFMNLTGITEYEEVVVKHFVDSLLIVKSFDISSVESLIDVGTGAGFPGIPLKIIYPDINVVLLDSLNKRIKFLNEVINQLGLKKIETIHGRAEDFGGDKNYREKFDLCVSRAVANLATLSEYCIPFVKKNGYFIPFKSGKIADEVEEAKKAVKILGGSLEEVRPLMLPNTDIERSFVIIHKIENTKKIYPRSAGKPSKEPLK</sequence>
<protein>
    <recommendedName>
        <fullName evidence="6">Ribosomal RNA small subunit methyltransferase G</fullName>
        <ecNumber evidence="6">2.1.1.-</ecNumber>
    </recommendedName>
    <alternativeName>
        <fullName evidence="6">16S rRNA 7-methylguanosine methyltransferase</fullName>
        <shortName evidence="6">16S rRNA m7G methyltransferase</shortName>
    </alternativeName>
</protein>
<keyword evidence="8" id="KW-1185">Reference proteome</keyword>
<dbReference type="STRING" id="1120996.SAMN02746066_01944"/>
<feature type="binding site" evidence="6">
    <location>
        <begin position="129"/>
        <end position="130"/>
    </location>
    <ligand>
        <name>S-adenosyl-L-methionine</name>
        <dbReference type="ChEBI" id="CHEBI:59789"/>
    </ligand>
</feature>
<dbReference type="GO" id="GO:0070043">
    <property type="term" value="F:rRNA (guanine-N7-)-methyltransferase activity"/>
    <property type="evidence" value="ECO:0007669"/>
    <property type="project" value="UniProtKB-UniRule"/>
</dbReference>
<keyword evidence="4 6" id="KW-0808">Transferase</keyword>
<comment type="subcellular location">
    <subcellularLocation>
        <location evidence="6">Cytoplasm</location>
    </subcellularLocation>
</comment>
<evidence type="ECO:0000256" key="2">
    <source>
        <dbReference type="ARBA" id="ARBA00022552"/>
    </source>
</evidence>
<dbReference type="InterPro" id="IPR029063">
    <property type="entry name" value="SAM-dependent_MTases_sf"/>
</dbReference>
<dbReference type="Proteomes" id="UP000184038">
    <property type="component" value="Unassembled WGS sequence"/>
</dbReference>
<reference evidence="7 8" key="1">
    <citation type="submission" date="2016-11" db="EMBL/GenBank/DDBJ databases">
        <authorList>
            <person name="Jaros S."/>
            <person name="Januszkiewicz K."/>
            <person name="Wedrychowicz H."/>
        </authorList>
    </citation>
    <scope>NUCLEOTIDE SEQUENCE [LARGE SCALE GENOMIC DNA]</scope>
    <source>
        <strain evidence="7 8">DSM 15930</strain>
    </source>
</reference>
<name>A0A1M7ITE4_9FIRM</name>
<comment type="similarity">
    <text evidence="6">Belongs to the methyltransferase superfamily. RNA methyltransferase RsmG family.</text>
</comment>
<dbReference type="RefSeq" id="WP_073286792.1">
    <property type="nucleotide sequence ID" value="NZ_FRCP01000010.1"/>
</dbReference>
<accession>A0A1M7ITE4</accession>
<dbReference type="HAMAP" id="MF_00074">
    <property type="entry name" value="16SrRNA_methyltr_G"/>
    <property type="match status" value="1"/>
</dbReference>
<dbReference type="NCBIfam" id="TIGR00138">
    <property type="entry name" value="rsmG_gidB"/>
    <property type="match status" value="1"/>
</dbReference>
<dbReference type="CDD" id="cd02440">
    <property type="entry name" value="AdoMet_MTases"/>
    <property type="match status" value="1"/>
</dbReference>
<dbReference type="Pfam" id="PF02527">
    <property type="entry name" value="GidB"/>
    <property type="match status" value="1"/>
</dbReference>
<dbReference type="PIRSF" id="PIRSF003078">
    <property type="entry name" value="GidB"/>
    <property type="match status" value="1"/>
</dbReference>
<comment type="caution">
    <text evidence="6">Lacks conserved residue(s) required for the propagation of feature annotation.</text>
</comment>
<feature type="binding site" evidence="6">
    <location>
        <position position="148"/>
    </location>
    <ligand>
        <name>S-adenosyl-L-methionine</name>
        <dbReference type="ChEBI" id="CHEBI:59789"/>
    </ligand>
</feature>
<comment type="function">
    <text evidence="6">Specifically methylates the N7 position of a guanine in 16S rRNA.</text>
</comment>
<evidence type="ECO:0000256" key="3">
    <source>
        <dbReference type="ARBA" id="ARBA00022603"/>
    </source>
</evidence>
<evidence type="ECO:0000313" key="7">
    <source>
        <dbReference type="EMBL" id="SHM44056.1"/>
    </source>
</evidence>